<dbReference type="EMBL" id="OQ970372">
    <property type="protein sequence ID" value="WPO56479.1"/>
    <property type="molecule type" value="mRNA"/>
</dbReference>
<evidence type="ECO:0000256" key="1">
    <source>
        <dbReference type="SAM" id="Phobius"/>
    </source>
</evidence>
<feature type="transmembrane region" description="Helical" evidence="1">
    <location>
        <begin position="34"/>
        <end position="52"/>
    </location>
</feature>
<keyword evidence="1" id="KW-0472">Membrane</keyword>
<dbReference type="AlphaFoldDB" id="A0AAU0QLQ7"/>
<keyword evidence="1" id="KW-0812">Transmembrane</keyword>
<keyword evidence="3" id="KW-0675">Receptor</keyword>
<accession>A0AAU0QLQ7</accession>
<reference evidence="3" key="1">
    <citation type="submission" date="2023-05" db="EMBL/GenBank/DDBJ databases">
        <authorList>
            <person name="Pathak J."/>
            <person name="Thiruvengadam V."/>
            <person name="Gracy G.R."/>
            <person name="M M."/>
        </authorList>
    </citation>
    <scope>NUCLEOTIDE SEQUENCE</scope>
    <source>
        <tissue evidence="3">Head and antenna</tissue>
    </source>
</reference>
<keyword evidence="1" id="KW-1133">Transmembrane helix</keyword>
<evidence type="ECO:0000256" key="2">
    <source>
        <dbReference type="SAM" id="SignalP"/>
    </source>
</evidence>
<organism evidence="3">
    <name type="scientific">Leucinodes orbonalis</name>
    <dbReference type="NCBI Taxonomy" id="711050"/>
    <lineage>
        <taxon>Eukaryota</taxon>
        <taxon>Metazoa</taxon>
        <taxon>Ecdysozoa</taxon>
        <taxon>Arthropoda</taxon>
        <taxon>Hexapoda</taxon>
        <taxon>Insecta</taxon>
        <taxon>Pterygota</taxon>
        <taxon>Neoptera</taxon>
        <taxon>Endopterygota</taxon>
        <taxon>Lepidoptera</taxon>
        <taxon>Glossata</taxon>
        <taxon>Ditrysia</taxon>
        <taxon>Pyraloidea</taxon>
        <taxon>Crambidae</taxon>
        <taxon>Spilomelinae</taxon>
        <taxon>Leucinodes</taxon>
    </lineage>
</organism>
<evidence type="ECO:0000313" key="3">
    <source>
        <dbReference type="EMBL" id="WPO56479.1"/>
    </source>
</evidence>
<proteinExistence type="evidence at transcript level"/>
<name>A0AAU0QLQ7_9NEOP</name>
<sequence>MLIVLWLVCFLPGIGEVVYLLKRKDNIGDVAEGLYLFLSEMYTYFKVAVFWLNKDKVINLLRYLSCEEFKPVEAEHREIIRKSIKSARFAMTYYSTMCVGAVSDIL</sequence>
<keyword evidence="2" id="KW-0732">Signal</keyword>
<protein>
    <submittedName>
        <fullName evidence="3">Odorant receptor</fullName>
    </submittedName>
</protein>
<feature type="chain" id="PRO_5043524133" evidence="2">
    <location>
        <begin position="16"/>
        <end position="106"/>
    </location>
</feature>
<feature type="signal peptide" evidence="2">
    <location>
        <begin position="1"/>
        <end position="15"/>
    </location>
</feature>